<feature type="domain" description="Transferrin-like" evidence="5">
    <location>
        <begin position="756"/>
        <end position="1090"/>
    </location>
</feature>
<dbReference type="Pfam" id="PF00405">
    <property type="entry name" value="Transferrin"/>
    <property type="match status" value="5"/>
</dbReference>
<dbReference type="GO" id="GO:0005769">
    <property type="term" value="C:early endosome"/>
    <property type="evidence" value="ECO:0007669"/>
    <property type="project" value="TreeGrafter"/>
</dbReference>
<keyword evidence="3" id="KW-0677">Repeat</keyword>
<reference evidence="6" key="1">
    <citation type="submission" date="2023-10" db="EMBL/GenBank/DDBJ databases">
        <title>Genome assemblies of two species of porcelain crab, Petrolisthes cinctipes and Petrolisthes manimaculis (Anomura: Porcellanidae).</title>
        <authorList>
            <person name="Angst P."/>
        </authorList>
    </citation>
    <scope>NUCLEOTIDE SEQUENCE</scope>
    <source>
        <strain evidence="6">PB745_01</strain>
        <tissue evidence="6">Gill</tissue>
    </source>
</reference>
<feature type="transmembrane region" description="Helical" evidence="4">
    <location>
        <begin position="51"/>
        <end position="70"/>
    </location>
</feature>
<feature type="domain" description="Transferrin-like" evidence="5">
    <location>
        <begin position="399"/>
        <end position="753"/>
    </location>
</feature>
<evidence type="ECO:0000256" key="1">
    <source>
        <dbReference type="ARBA" id="ARBA00004613"/>
    </source>
</evidence>
<comment type="caution">
    <text evidence="6">The sequence shown here is derived from an EMBL/GenBank/DDBJ whole genome shotgun (WGS) entry which is preliminary data.</text>
</comment>
<comment type="subcellular location">
    <subcellularLocation>
        <location evidence="1">Secreted</location>
    </subcellularLocation>
</comment>
<name>A0AAE1FTN8_PETCI</name>
<evidence type="ECO:0000313" key="7">
    <source>
        <dbReference type="Proteomes" id="UP001286313"/>
    </source>
</evidence>
<keyword evidence="4" id="KW-0472">Membrane</keyword>
<keyword evidence="4" id="KW-1133">Transmembrane helix</keyword>
<dbReference type="GO" id="GO:0006826">
    <property type="term" value="P:iron ion transport"/>
    <property type="evidence" value="ECO:0007669"/>
    <property type="project" value="TreeGrafter"/>
</dbReference>
<dbReference type="SMART" id="SM00094">
    <property type="entry name" value="TR_FER"/>
    <property type="match status" value="2"/>
</dbReference>
<dbReference type="InterPro" id="IPR001156">
    <property type="entry name" value="Transferrin-like_dom"/>
</dbReference>
<feature type="transmembrane region" description="Helical" evidence="4">
    <location>
        <begin position="20"/>
        <end position="39"/>
    </location>
</feature>
<gene>
    <name evidence="6" type="ORF">Pcinc_016443</name>
</gene>
<protein>
    <recommendedName>
        <fullName evidence="5">Transferrin-like domain-containing protein</fullName>
    </recommendedName>
</protein>
<evidence type="ECO:0000256" key="2">
    <source>
        <dbReference type="ARBA" id="ARBA00022525"/>
    </source>
</evidence>
<keyword evidence="4" id="KW-0812">Transmembrane</keyword>
<dbReference type="PANTHER" id="PTHR11485">
    <property type="entry name" value="TRANSFERRIN"/>
    <property type="match status" value="1"/>
</dbReference>
<dbReference type="PRINTS" id="PR00422">
    <property type="entry name" value="TRANSFERRIN"/>
</dbReference>
<dbReference type="CDD" id="cd13529">
    <property type="entry name" value="PBP2_transferrin"/>
    <property type="match status" value="3"/>
</dbReference>
<dbReference type="PANTHER" id="PTHR11485:SF57">
    <property type="entry name" value="TRANSFERRIN"/>
    <property type="match status" value="1"/>
</dbReference>
<sequence>MAGIDPNQVNNEINYVASRIFGLSFMAHVLYTDLIKACITSIIMELVRGMGVTWWMLVVTFLMTINIQVVHLTPFTLMPPAGRLCVEEGVTCSGLSEVSGNTLSCTPVRDRLDCLKKIRDDEADFGYFEAEDLKIAASAAFSDEYEAAMEVSNDEEVQHVYILVHNASNPEPSSMCHPGLSPYRYFPTVLHRLITTPHHGTPNIKSHIQHLNQTWSSACIPGSWSMDPATDRQLKQQYPHLCHTCQRQSCHTDDPYAGSGALQCLLDHAADAAFVSDVDLKKFRAENPDIENLWHYCDNKIGQNTIEPLSPRGSQEEEPCNWGMRPLPVIMFAPCNNTDCQTLRTIWIKALTTHSQNVVNVLKLATNTKITAMEHPKTPSSIMIQVGYKMHETDSKKPVKLCVHSHEELDKCEDLVLAAEGYEAHSGLGLGCHFSNTTSDCYPSIYFQNADVVTLDGGDVHQVTRNFGFQRLLSEVYNTQTGTPTSSYYAVAVVRATSNITSFSHLRGRTSCHTGIGKTAGWKLPVATLQKLRLIDPQHCNFVDAMAEFFSGGSCAPGAKLPKYNQQSHYIERLCQLCVGEDYKKCARNSDEPFYSYTGAFRCLVQGGGDVAFVKHTTVPDNTDGANTDSWAVGLRSEEFRLLCSSNSGSSTAGINEYRTCNLALVPAHEVVVASEMPEFRKKQVRQALLMATEAFKEGAPGSKTFKLFGKYKGRSDLLFKDSAKGLRALTEDTTEERKRKETYFAKLDELHSCEVRVCALEEQMEQCEAMVESMSAEGHQFVCVSARDRLDCVRRVGKGQVDMTPLPGGFLQSNPDLRIIAYSRDPVYSLEQYRYQAVMVVRRSTVRQMLDLRGKKACHTGYGRTTGWRIPVAMLKRMGVIQPLCDLNQSSLEHEIISVATTFNRACIPGEWATVPQIDAALKGKYKAMCSMCQSRTCDVNDNYAGYEGALRCLTQNGGDVAFSKLSITQDFFADTRLNASEFGLLCRDGGIVDITSSAAKNCYWAARPWNAFVTRGGASDAKVQKLQWALTQAKRKGEENLVQNQWYFNTLGIDDSFSDLFPAMDDLNLTSGEYYAQTGMDVVEAERMCSSERDVPVKFCVTSDEEARKCNDLSSMLKLRGVSPDLVCVKGNDVSQCLTFITLKDADMMVLSDSQRFNSYINHNLSDLLSETYATSELNRYYLVGVVKQNSSINSFRDLHGKTTCNAAPSSNGSDIIDSNLSNCLSGASDFFHTYRDAFICLLGSNKDIAFVKHDINNDGGLNTLTSGYLNPANFNLVCEESTLPTRSYNVRECNFGRVRASMVVTRGSESGARKENMRHVLLKASQYFGKRHSFFRLFYDYYSHSNLLFSDDTTKLTPLAENTHAQFALEMIDKACNLYVGVQLSGA</sequence>
<dbReference type="EMBL" id="JAWQEG010001512">
    <property type="protein sequence ID" value="KAK3878957.1"/>
    <property type="molecule type" value="Genomic_DNA"/>
</dbReference>
<feature type="domain" description="Transferrin-like" evidence="5">
    <location>
        <begin position="1099"/>
        <end position="1378"/>
    </location>
</feature>
<proteinExistence type="predicted"/>
<keyword evidence="2" id="KW-0964">Secreted</keyword>
<dbReference type="GO" id="GO:0005886">
    <property type="term" value="C:plasma membrane"/>
    <property type="evidence" value="ECO:0007669"/>
    <property type="project" value="TreeGrafter"/>
</dbReference>
<dbReference type="PROSITE" id="PS51408">
    <property type="entry name" value="TRANSFERRIN_LIKE_4"/>
    <property type="match status" value="4"/>
</dbReference>
<accession>A0AAE1FTN8</accession>
<keyword evidence="7" id="KW-1185">Reference proteome</keyword>
<feature type="domain" description="Transferrin-like" evidence="5">
    <location>
        <begin position="82"/>
        <end position="388"/>
    </location>
</feature>
<dbReference type="PROSITE" id="PS00206">
    <property type="entry name" value="TRANSFERRIN_LIKE_2"/>
    <property type="match status" value="2"/>
</dbReference>
<dbReference type="FunFam" id="3.40.190.10:FF:000095">
    <property type="entry name" value="Lactotransferrin"/>
    <property type="match status" value="1"/>
</dbReference>
<dbReference type="Gene3D" id="3.40.190.10">
    <property type="entry name" value="Periplasmic binding protein-like II"/>
    <property type="match status" value="8"/>
</dbReference>
<dbReference type="Proteomes" id="UP001286313">
    <property type="component" value="Unassembled WGS sequence"/>
</dbReference>
<evidence type="ECO:0000256" key="4">
    <source>
        <dbReference type="SAM" id="Phobius"/>
    </source>
</evidence>
<dbReference type="GO" id="GO:0055037">
    <property type="term" value="C:recycling endosome"/>
    <property type="evidence" value="ECO:0007669"/>
    <property type="project" value="TreeGrafter"/>
</dbReference>
<organism evidence="6 7">
    <name type="scientific">Petrolisthes cinctipes</name>
    <name type="common">Flat porcelain crab</name>
    <dbReference type="NCBI Taxonomy" id="88211"/>
    <lineage>
        <taxon>Eukaryota</taxon>
        <taxon>Metazoa</taxon>
        <taxon>Ecdysozoa</taxon>
        <taxon>Arthropoda</taxon>
        <taxon>Crustacea</taxon>
        <taxon>Multicrustacea</taxon>
        <taxon>Malacostraca</taxon>
        <taxon>Eumalacostraca</taxon>
        <taxon>Eucarida</taxon>
        <taxon>Decapoda</taxon>
        <taxon>Pleocyemata</taxon>
        <taxon>Anomura</taxon>
        <taxon>Galatheoidea</taxon>
        <taxon>Porcellanidae</taxon>
        <taxon>Petrolisthes</taxon>
    </lineage>
</organism>
<dbReference type="SUPFAM" id="SSF53850">
    <property type="entry name" value="Periplasmic binding protein-like II"/>
    <property type="match status" value="4"/>
</dbReference>
<evidence type="ECO:0000259" key="5">
    <source>
        <dbReference type="PROSITE" id="PS51408"/>
    </source>
</evidence>
<dbReference type="InterPro" id="IPR018195">
    <property type="entry name" value="Transferrin_Fe_BS"/>
</dbReference>
<evidence type="ECO:0000256" key="3">
    <source>
        <dbReference type="ARBA" id="ARBA00022737"/>
    </source>
</evidence>
<evidence type="ECO:0000313" key="6">
    <source>
        <dbReference type="EMBL" id="KAK3878957.1"/>
    </source>
</evidence>
<dbReference type="GO" id="GO:0005615">
    <property type="term" value="C:extracellular space"/>
    <property type="evidence" value="ECO:0007669"/>
    <property type="project" value="TreeGrafter"/>
</dbReference>